<dbReference type="SMART" id="SM00346">
    <property type="entry name" value="HTH_ICLR"/>
    <property type="match status" value="1"/>
</dbReference>
<protein>
    <submittedName>
        <fullName evidence="6">IclR family transcriptional regulator</fullName>
    </submittedName>
</protein>
<keyword evidence="2" id="KW-0238">DNA-binding</keyword>
<dbReference type="InterPro" id="IPR005471">
    <property type="entry name" value="Tscrpt_reg_IclR_N"/>
</dbReference>
<evidence type="ECO:0000259" key="4">
    <source>
        <dbReference type="PROSITE" id="PS51077"/>
    </source>
</evidence>
<evidence type="ECO:0000313" key="6">
    <source>
        <dbReference type="EMBL" id="RDJ19916.1"/>
    </source>
</evidence>
<dbReference type="RefSeq" id="WP_114832462.1">
    <property type="nucleotide sequence ID" value="NZ_QQTO01000030.1"/>
</dbReference>
<dbReference type="Gene3D" id="3.30.450.40">
    <property type="match status" value="1"/>
</dbReference>
<dbReference type="EMBL" id="QQTP01000025">
    <property type="protein sequence ID" value="RDJ19916.1"/>
    <property type="molecule type" value="Genomic_DNA"/>
</dbReference>
<dbReference type="OrthoDB" id="9807558at2"/>
<dbReference type="Pfam" id="PF09339">
    <property type="entry name" value="HTH_IclR"/>
    <property type="match status" value="1"/>
</dbReference>
<dbReference type="AlphaFoldDB" id="A0A370KY87"/>
<dbReference type="GO" id="GO:0003700">
    <property type="term" value="F:DNA-binding transcription factor activity"/>
    <property type="evidence" value="ECO:0007669"/>
    <property type="project" value="TreeGrafter"/>
</dbReference>
<dbReference type="Proteomes" id="UP000255207">
    <property type="component" value="Unassembled WGS sequence"/>
</dbReference>
<feature type="domain" description="HTH iclR-type" evidence="4">
    <location>
        <begin position="21"/>
        <end position="81"/>
    </location>
</feature>
<evidence type="ECO:0000259" key="5">
    <source>
        <dbReference type="PROSITE" id="PS51078"/>
    </source>
</evidence>
<dbReference type="PROSITE" id="PS51078">
    <property type="entry name" value="ICLR_ED"/>
    <property type="match status" value="1"/>
</dbReference>
<dbReference type="Pfam" id="PF01614">
    <property type="entry name" value="IclR_C"/>
    <property type="match status" value="1"/>
</dbReference>
<name>A0A370KY87_9HYPH</name>
<keyword evidence="7" id="KW-1185">Reference proteome</keyword>
<dbReference type="InterPro" id="IPR036388">
    <property type="entry name" value="WH-like_DNA-bd_sf"/>
</dbReference>
<feature type="domain" description="IclR-ED" evidence="5">
    <location>
        <begin position="82"/>
        <end position="266"/>
    </location>
</feature>
<evidence type="ECO:0000313" key="7">
    <source>
        <dbReference type="Proteomes" id="UP000255207"/>
    </source>
</evidence>
<evidence type="ECO:0000256" key="1">
    <source>
        <dbReference type="ARBA" id="ARBA00023015"/>
    </source>
</evidence>
<proteinExistence type="predicted"/>
<dbReference type="SUPFAM" id="SSF55781">
    <property type="entry name" value="GAF domain-like"/>
    <property type="match status" value="1"/>
</dbReference>
<organism evidence="6 7">
    <name type="scientific">Bosea caraganae</name>
    <dbReference type="NCBI Taxonomy" id="2763117"/>
    <lineage>
        <taxon>Bacteria</taxon>
        <taxon>Pseudomonadati</taxon>
        <taxon>Pseudomonadota</taxon>
        <taxon>Alphaproteobacteria</taxon>
        <taxon>Hyphomicrobiales</taxon>
        <taxon>Boseaceae</taxon>
        <taxon>Bosea</taxon>
    </lineage>
</organism>
<keyword evidence="1" id="KW-0805">Transcription regulation</keyword>
<reference evidence="7" key="1">
    <citation type="submission" date="2018-07" db="EMBL/GenBank/DDBJ databases">
        <authorList>
            <person name="Safronova V.I."/>
            <person name="Chirak E.R."/>
            <person name="Sazanova A.L."/>
        </authorList>
    </citation>
    <scope>NUCLEOTIDE SEQUENCE [LARGE SCALE GENOMIC DNA]</scope>
    <source>
        <strain evidence="7">RCAM04685</strain>
    </source>
</reference>
<dbReference type="GO" id="GO:0003677">
    <property type="term" value="F:DNA binding"/>
    <property type="evidence" value="ECO:0007669"/>
    <property type="project" value="UniProtKB-KW"/>
</dbReference>
<dbReference type="InterPro" id="IPR029016">
    <property type="entry name" value="GAF-like_dom_sf"/>
</dbReference>
<gene>
    <name evidence="6" type="ORF">DWE98_27215</name>
</gene>
<dbReference type="InterPro" id="IPR014757">
    <property type="entry name" value="Tscrpt_reg_IclR_C"/>
</dbReference>
<dbReference type="InterPro" id="IPR050707">
    <property type="entry name" value="HTH_MetabolicPath_Reg"/>
</dbReference>
<dbReference type="PANTHER" id="PTHR30136:SF34">
    <property type="entry name" value="TRANSCRIPTIONAL REGULATOR"/>
    <property type="match status" value="1"/>
</dbReference>
<dbReference type="InterPro" id="IPR036390">
    <property type="entry name" value="WH_DNA-bd_sf"/>
</dbReference>
<dbReference type="PANTHER" id="PTHR30136">
    <property type="entry name" value="HELIX-TURN-HELIX TRANSCRIPTIONAL REGULATOR, ICLR FAMILY"/>
    <property type="match status" value="1"/>
</dbReference>
<evidence type="ECO:0000256" key="2">
    <source>
        <dbReference type="ARBA" id="ARBA00023125"/>
    </source>
</evidence>
<dbReference type="SUPFAM" id="SSF46785">
    <property type="entry name" value="Winged helix' DNA-binding domain"/>
    <property type="match status" value="1"/>
</dbReference>
<sequence>MPRLRSEDAARRAESGQQDFVESLARGLNVILAFGIERRPMTLSEVSRAANLPKASTSRLLRTLDTLGYVETDGRVFRLTSHVLTLAGAFLGSDPVTTLLQPLCERISRLFRESCFVGVLDGRHVVTVAHASPRSAERLTTNIGLRHPAFATAAGRVLLAALSDDTLEAFLKDLHPQAFTRHTILDRGKLREIILKCRAEGYCISNQESVIGYRAVAFPLQRRDGSTVGTLCISLRIEHCESSPDLMDRSIDILRRESARLQRELI</sequence>
<accession>A0A370KY87</accession>
<dbReference type="Gene3D" id="1.10.10.10">
    <property type="entry name" value="Winged helix-like DNA-binding domain superfamily/Winged helix DNA-binding domain"/>
    <property type="match status" value="1"/>
</dbReference>
<dbReference type="PROSITE" id="PS51077">
    <property type="entry name" value="HTH_ICLR"/>
    <property type="match status" value="1"/>
</dbReference>
<keyword evidence="3" id="KW-0804">Transcription</keyword>
<evidence type="ECO:0000256" key="3">
    <source>
        <dbReference type="ARBA" id="ARBA00023163"/>
    </source>
</evidence>
<dbReference type="GO" id="GO:0045892">
    <property type="term" value="P:negative regulation of DNA-templated transcription"/>
    <property type="evidence" value="ECO:0007669"/>
    <property type="project" value="TreeGrafter"/>
</dbReference>
<comment type="caution">
    <text evidence="6">The sequence shown here is derived from an EMBL/GenBank/DDBJ whole genome shotgun (WGS) entry which is preliminary data.</text>
</comment>